<dbReference type="EMBL" id="DS022304">
    <property type="protein sequence ID" value="OAJ40161.1"/>
    <property type="molecule type" value="Genomic_DNA"/>
</dbReference>
<evidence type="ECO:0000313" key="11">
    <source>
        <dbReference type="Proteomes" id="UP000077115"/>
    </source>
</evidence>
<reference evidence="10 11" key="2">
    <citation type="submission" date="2016-05" db="EMBL/GenBank/DDBJ databases">
        <title>Lineage-specific infection strategies underlie the spectrum of fungal disease in amphibians.</title>
        <authorList>
            <person name="Cuomo C.A."/>
            <person name="Farrer R.A."/>
            <person name="James T."/>
            <person name="Longcore J."/>
            <person name="Birren B."/>
        </authorList>
    </citation>
    <scope>NUCLEOTIDE SEQUENCE [LARGE SCALE GENOMIC DNA]</scope>
    <source>
        <strain evidence="10 11">JEL423</strain>
    </source>
</reference>
<evidence type="ECO:0000256" key="8">
    <source>
        <dbReference type="SAM" id="MobiDB-lite"/>
    </source>
</evidence>
<feature type="compositionally biased region" description="Polar residues" evidence="8">
    <location>
        <begin position="25"/>
        <end position="40"/>
    </location>
</feature>
<feature type="signal peptide" evidence="9">
    <location>
        <begin position="1"/>
        <end position="18"/>
    </location>
</feature>
<keyword evidence="7" id="KW-0539">Nucleus</keyword>
<dbReference type="PANTHER" id="PTHR24391">
    <property type="entry name" value="HISTONE H4 TRANSCRIPTION FACTOR-RELATED"/>
    <property type="match status" value="1"/>
</dbReference>
<dbReference type="VEuPathDB" id="FungiDB:BDEG_23924"/>
<protein>
    <submittedName>
        <fullName evidence="10">Uncharacterized protein</fullName>
    </submittedName>
</protein>
<feature type="region of interest" description="Disordered" evidence="8">
    <location>
        <begin position="22"/>
        <end position="47"/>
    </location>
</feature>
<feature type="region of interest" description="Disordered" evidence="8">
    <location>
        <begin position="70"/>
        <end position="93"/>
    </location>
</feature>
<keyword evidence="6" id="KW-0238">DNA-binding</keyword>
<proteinExistence type="predicted"/>
<evidence type="ECO:0000256" key="5">
    <source>
        <dbReference type="ARBA" id="ARBA00022833"/>
    </source>
</evidence>
<dbReference type="GO" id="GO:0006355">
    <property type="term" value="P:regulation of DNA-templated transcription"/>
    <property type="evidence" value="ECO:0007669"/>
    <property type="project" value="UniProtKB-ARBA"/>
</dbReference>
<dbReference type="AlphaFoldDB" id="A0A177WL96"/>
<evidence type="ECO:0000256" key="1">
    <source>
        <dbReference type="ARBA" id="ARBA00004123"/>
    </source>
</evidence>
<dbReference type="PANTHER" id="PTHR24391:SF18">
    <property type="entry name" value="EG:115C2.6 PROTEIN"/>
    <property type="match status" value="1"/>
</dbReference>
<keyword evidence="5" id="KW-0862">Zinc</keyword>
<accession>A0A177WL96</accession>
<keyword evidence="9" id="KW-0732">Signal</keyword>
<evidence type="ECO:0000256" key="3">
    <source>
        <dbReference type="ARBA" id="ARBA00022737"/>
    </source>
</evidence>
<feature type="chain" id="PRO_5008077746" evidence="9">
    <location>
        <begin position="19"/>
        <end position="202"/>
    </location>
</feature>
<reference evidence="10 11" key="1">
    <citation type="submission" date="2006-10" db="EMBL/GenBank/DDBJ databases">
        <title>The Genome Sequence of Batrachochytrium dendrobatidis JEL423.</title>
        <authorList>
            <consortium name="The Broad Institute Genome Sequencing Platform"/>
            <person name="Birren B."/>
            <person name="Lander E."/>
            <person name="Galagan J."/>
            <person name="Cuomo C."/>
            <person name="Devon K."/>
            <person name="Jaffe D."/>
            <person name="Butler J."/>
            <person name="Alvarez P."/>
            <person name="Gnerre S."/>
            <person name="Grabherr M."/>
            <person name="Kleber M."/>
            <person name="Mauceli E."/>
            <person name="Brockman W."/>
            <person name="Young S."/>
            <person name="LaButti K."/>
            <person name="Sykes S."/>
            <person name="DeCaprio D."/>
            <person name="Crawford M."/>
            <person name="Koehrsen M."/>
            <person name="Engels R."/>
            <person name="Montgomery P."/>
            <person name="Pearson M."/>
            <person name="Howarth C."/>
            <person name="Larson L."/>
            <person name="White J."/>
            <person name="O'Leary S."/>
            <person name="Kodira C."/>
            <person name="Zeng Q."/>
            <person name="Yandava C."/>
            <person name="Alvarado L."/>
            <person name="Longcore J."/>
            <person name="James T."/>
        </authorList>
    </citation>
    <scope>NUCLEOTIDE SEQUENCE [LARGE SCALE GENOMIC DNA]</scope>
    <source>
        <strain evidence="10 11">JEL423</strain>
    </source>
</reference>
<evidence type="ECO:0000313" key="10">
    <source>
        <dbReference type="EMBL" id="OAJ40161.1"/>
    </source>
</evidence>
<evidence type="ECO:0000256" key="2">
    <source>
        <dbReference type="ARBA" id="ARBA00022723"/>
    </source>
</evidence>
<dbReference type="GO" id="GO:0005634">
    <property type="term" value="C:nucleus"/>
    <property type="evidence" value="ECO:0007669"/>
    <property type="project" value="UniProtKB-SubCell"/>
</dbReference>
<evidence type="ECO:0000256" key="6">
    <source>
        <dbReference type="ARBA" id="ARBA00023125"/>
    </source>
</evidence>
<keyword evidence="3" id="KW-0677">Repeat</keyword>
<evidence type="ECO:0000256" key="7">
    <source>
        <dbReference type="ARBA" id="ARBA00023242"/>
    </source>
</evidence>
<dbReference type="InterPro" id="IPR051574">
    <property type="entry name" value="ZnF_E-box_Homeobox"/>
</dbReference>
<sequence>MKLVDILFVLTAAATVNAILIPTGNDGSPQASGTSSQVSGPTDELESGISNEYQEEPVDLSIPGRIRQHPMYQSSSNIPNQDQQQSMDEDESNNAVTNQVAVLSEKYQRTFDRMKKILAAYKKIAKKTHKDYNNYEFLGSEHQLALARGEDISESKYNPDTEIRLRQEYRKAGKRMNDAKLRLKRFMIKHGLDFEEPSSDSD</sequence>
<gene>
    <name evidence="10" type="ORF">BDEG_23924</name>
</gene>
<keyword evidence="4" id="KW-0863">Zinc-finger</keyword>
<name>A0A177WL96_BATDL</name>
<dbReference type="GO" id="GO:0003677">
    <property type="term" value="F:DNA binding"/>
    <property type="evidence" value="ECO:0007669"/>
    <property type="project" value="UniProtKB-KW"/>
</dbReference>
<evidence type="ECO:0000256" key="9">
    <source>
        <dbReference type="SAM" id="SignalP"/>
    </source>
</evidence>
<evidence type="ECO:0000256" key="4">
    <source>
        <dbReference type="ARBA" id="ARBA00022771"/>
    </source>
</evidence>
<feature type="compositionally biased region" description="Polar residues" evidence="8">
    <location>
        <begin position="71"/>
        <end position="80"/>
    </location>
</feature>
<keyword evidence="2" id="KW-0479">Metal-binding</keyword>
<dbReference type="GO" id="GO:0008270">
    <property type="term" value="F:zinc ion binding"/>
    <property type="evidence" value="ECO:0007669"/>
    <property type="project" value="UniProtKB-KW"/>
</dbReference>
<dbReference type="Proteomes" id="UP000077115">
    <property type="component" value="Unassembled WGS sequence"/>
</dbReference>
<comment type="subcellular location">
    <subcellularLocation>
        <location evidence="1">Nucleus</location>
    </subcellularLocation>
</comment>
<organism evidence="10 11">
    <name type="scientific">Batrachochytrium dendrobatidis (strain JEL423)</name>
    <dbReference type="NCBI Taxonomy" id="403673"/>
    <lineage>
        <taxon>Eukaryota</taxon>
        <taxon>Fungi</taxon>
        <taxon>Fungi incertae sedis</taxon>
        <taxon>Chytridiomycota</taxon>
        <taxon>Chytridiomycota incertae sedis</taxon>
        <taxon>Chytridiomycetes</taxon>
        <taxon>Rhizophydiales</taxon>
        <taxon>Rhizophydiales incertae sedis</taxon>
        <taxon>Batrachochytrium</taxon>
    </lineage>
</organism>